<organism evidence="7 8">
    <name type="scientific">Tetrabaena socialis</name>
    <dbReference type="NCBI Taxonomy" id="47790"/>
    <lineage>
        <taxon>Eukaryota</taxon>
        <taxon>Viridiplantae</taxon>
        <taxon>Chlorophyta</taxon>
        <taxon>core chlorophytes</taxon>
        <taxon>Chlorophyceae</taxon>
        <taxon>CS clade</taxon>
        <taxon>Chlamydomonadales</taxon>
        <taxon>Tetrabaenaceae</taxon>
        <taxon>Tetrabaena</taxon>
    </lineage>
</organism>
<feature type="region of interest" description="Disordered" evidence="5">
    <location>
        <begin position="317"/>
        <end position="349"/>
    </location>
</feature>
<proteinExistence type="predicted"/>
<feature type="compositionally biased region" description="Low complexity" evidence="5">
    <location>
        <begin position="386"/>
        <end position="397"/>
    </location>
</feature>
<feature type="compositionally biased region" description="Low complexity" evidence="5">
    <location>
        <begin position="317"/>
        <end position="334"/>
    </location>
</feature>
<dbReference type="PANTHER" id="PTHR10048:SF22">
    <property type="entry name" value="PHOSPHATIDYLINOSITOL 4-KINASE BETA"/>
    <property type="match status" value="1"/>
</dbReference>
<evidence type="ECO:0000256" key="1">
    <source>
        <dbReference type="ARBA" id="ARBA00001686"/>
    </source>
</evidence>
<dbReference type="SMART" id="SM00146">
    <property type="entry name" value="PI3Kc"/>
    <property type="match status" value="1"/>
</dbReference>
<dbReference type="SUPFAM" id="SSF56112">
    <property type="entry name" value="Protein kinase-like (PK-like)"/>
    <property type="match status" value="2"/>
</dbReference>
<dbReference type="PANTHER" id="PTHR10048">
    <property type="entry name" value="PHOSPHATIDYLINOSITOL KINASE"/>
    <property type="match status" value="1"/>
</dbReference>
<feature type="region of interest" description="Disordered" evidence="5">
    <location>
        <begin position="77"/>
        <end position="155"/>
    </location>
</feature>
<feature type="domain" description="PI3K/PI4K catalytic" evidence="6">
    <location>
        <begin position="452"/>
        <end position="788"/>
    </location>
</feature>
<dbReference type="InterPro" id="IPR015433">
    <property type="entry name" value="PI3/4_kinase"/>
</dbReference>
<dbReference type="GO" id="GO:0048015">
    <property type="term" value="P:phosphatidylinositol-mediated signaling"/>
    <property type="evidence" value="ECO:0007669"/>
    <property type="project" value="TreeGrafter"/>
</dbReference>
<protein>
    <recommendedName>
        <fullName evidence="2">1-phosphatidylinositol 4-kinase</fullName>
        <ecNumber evidence="2">2.7.1.67</ecNumber>
    </recommendedName>
</protein>
<comment type="catalytic activity">
    <reaction evidence="1">
        <text>a 1,2-diacyl-sn-glycero-3-phospho-(1D-myo-inositol) + ATP = a 1,2-diacyl-sn-glycero-3-phospho-(1D-myo-inositol 4-phosphate) + ADP + H(+)</text>
        <dbReference type="Rhea" id="RHEA:19877"/>
        <dbReference type="ChEBI" id="CHEBI:15378"/>
        <dbReference type="ChEBI" id="CHEBI:30616"/>
        <dbReference type="ChEBI" id="CHEBI:57880"/>
        <dbReference type="ChEBI" id="CHEBI:58178"/>
        <dbReference type="ChEBI" id="CHEBI:456216"/>
        <dbReference type="EC" id="2.7.1.67"/>
    </reaction>
</comment>
<dbReference type="InterPro" id="IPR036940">
    <property type="entry name" value="PI3/4_kinase_cat_sf"/>
</dbReference>
<sequence>MSLVKSLTTKFLHQNTQSSVHDYLCNRLHELGEEAIEKYLLQFVYLAVSRPGQALERTLVDLCSKSFRVAIKVGSTTSGRASLPSQGPGTADTASTAQDTPGALSPAVSLSSQFRSTTGSPAANGNAAAAAQPHAAAPAQGAQPQPQQHAISAPAPTYPCSASYAGALEERASATLLLQQQQTAAAQAAAELAQPGGAFGGLAPCGPLHPALGQPAPPLQAAGQAGAGAAVLGSGPGLGLALLSLQAAAPQPMGAVVIPTRSASSSNIAAAAVAATMAATAGGCGGGDAASACAARGGGGVIAAAACAGGSLALTPRAPSSSSSAASPPSLTGLPPRPPPLPLGGMSPINAAKEVSPQAAAQQAAGGMLSASTLLRRVLGERAEEPAAPATAAASIGAGPGGAAKGGKEGSSMSGFSVVRSLCFSNPEPAVGSPDHTRSPEAVASAALAARASLPYPGSSGRQQPLPVGGSLGQRGLSAGGVGSGGGGLMALPRASGELTQDEMQELLASGFDPGFNWTLQAACLAPRAPSLQRTALIEMVPNTLSIHTIKSRSPPGTSLSDHFFAKFGRPGSAGCTAAQRRFTESLAAYSLICYLLQIKDRHNGNILLDDDGRIVHIDFGFLLSNSPGGVNFESAPFKLTRELLEVMDSNSDGRPSEMFDYFKVLMIQGFLSIRKPSDRMCSPCSDAPPSPHAMRHHAQVLVIQGFLSIRKQGDRVVLLVKMMSKSGFPCFKAGDRAVKALEKRLQVRHGAWGAGQALEKRLQLSLTEVQCVAHVLQLIAESLDAWRTRQYDYYQRVLNGIL</sequence>
<gene>
    <name evidence="7" type="ORF">TSOC_002461</name>
</gene>
<evidence type="ECO:0000256" key="3">
    <source>
        <dbReference type="ARBA" id="ARBA00022679"/>
    </source>
</evidence>
<dbReference type="Pfam" id="PF00454">
    <property type="entry name" value="PI3_PI4_kinase"/>
    <property type="match status" value="1"/>
</dbReference>
<dbReference type="EC" id="2.7.1.67" evidence="2"/>
<evidence type="ECO:0000256" key="2">
    <source>
        <dbReference type="ARBA" id="ARBA00012169"/>
    </source>
</evidence>
<evidence type="ECO:0000313" key="7">
    <source>
        <dbReference type="EMBL" id="PNH10748.1"/>
    </source>
</evidence>
<name>A0A2J8ADY7_9CHLO</name>
<dbReference type="EMBL" id="PGGS01000047">
    <property type="protein sequence ID" value="PNH10748.1"/>
    <property type="molecule type" value="Genomic_DNA"/>
</dbReference>
<keyword evidence="3" id="KW-0808">Transferase</keyword>
<feature type="region of interest" description="Disordered" evidence="5">
    <location>
        <begin position="386"/>
        <end position="410"/>
    </location>
</feature>
<feature type="compositionally biased region" description="Polar residues" evidence="5">
    <location>
        <begin position="108"/>
        <end position="120"/>
    </location>
</feature>
<dbReference type="PROSITE" id="PS50290">
    <property type="entry name" value="PI3_4_KINASE_3"/>
    <property type="match status" value="1"/>
</dbReference>
<dbReference type="AlphaFoldDB" id="A0A2J8ADY7"/>
<dbReference type="InterPro" id="IPR011009">
    <property type="entry name" value="Kinase-like_dom_sf"/>
</dbReference>
<keyword evidence="4 7" id="KW-0418">Kinase</keyword>
<dbReference type="GO" id="GO:0004430">
    <property type="term" value="F:1-phosphatidylinositol 4-kinase activity"/>
    <property type="evidence" value="ECO:0007669"/>
    <property type="project" value="UniProtKB-EC"/>
</dbReference>
<dbReference type="GO" id="GO:0046854">
    <property type="term" value="P:phosphatidylinositol phosphate biosynthetic process"/>
    <property type="evidence" value="ECO:0007669"/>
    <property type="project" value="InterPro"/>
</dbReference>
<feature type="compositionally biased region" description="Low complexity" evidence="5">
    <location>
        <begin position="121"/>
        <end position="150"/>
    </location>
</feature>
<accession>A0A2J8ADY7</accession>
<dbReference type="OrthoDB" id="10264149at2759"/>
<dbReference type="PROSITE" id="PS00916">
    <property type="entry name" value="PI3_4_KINASE_2"/>
    <property type="match status" value="1"/>
</dbReference>
<dbReference type="GO" id="GO:0016020">
    <property type="term" value="C:membrane"/>
    <property type="evidence" value="ECO:0007669"/>
    <property type="project" value="TreeGrafter"/>
</dbReference>
<evidence type="ECO:0000256" key="4">
    <source>
        <dbReference type="ARBA" id="ARBA00022777"/>
    </source>
</evidence>
<dbReference type="InterPro" id="IPR000403">
    <property type="entry name" value="PI3/4_kinase_cat_dom"/>
</dbReference>
<comment type="caution">
    <text evidence="7">The sequence shown here is derived from an EMBL/GenBank/DDBJ whole genome shotgun (WGS) entry which is preliminary data.</text>
</comment>
<dbReference type="GO" id="GO:0005737">
    <property type="term" value="C:cytoplasm"/>
    <property type="evidence" value="ECO:0007669"/>
    <property type="project" value="TreeGrafter"/>
</dbReference>
<feature type="compositionally biased region" description="Polar residues" evidence="5">
    <location>
        <begin position="77"/>
        <end position="99"/>
    </location>
</feature>
<evidence type="ECO:0000259" key="6">
    <source>
        <dbReference type="PROSITE" id="PS50290"/>
    </source>
</evidence>
<dbReference type="Proteomes" id="UP000236333">
    <property type="component" value="Unassembled WGS sequence"/>
</dbReference>
<evidence type="ECO:0000256" key="5">
    <source>
        <dbReference type="SAM" id="MobiDB-lite"/>
    </source>
</evidence>
<dbReference type="Gene3D" id="1.10.1070.11">
    <property type="entry name" value="Phosphatidylinositol 3-/4-kinase, catalytic domain"/>
    <property type="match status" value="2"/>
</dbReference>
<evidence type="ECO:0000313" key="8">
    <source>
        <dbReference type="Proteomes" id="UP000236333"/>
    </source>
</evidence>
<keyword evidence="8" id="KW-1185">Reference proteome</keyword>
<dbReference type="InterPro" id="IPR018936">
    <property type="entry name" value="PI3/4_kinase_CS"/>
</dbReference>
<reference evidence="7 8" key="1">
    <citation type="journal article" date="2017" name="Mol. Biol. Evol.">
        <title>The 4-celled Tetrabaena socialis nuclear genome reveals the essential components for genetic control of cell number at the origin of multicellularity in the volvocine lineage.</title>
        <authorList>
            <person name="Featherston J."/>
            <person name="Arakaki Y."/>
            <person name="Hanschen E.R."/>
            <person name="Ferris P.J."/>
            <person name="Michod R.E."/>
            <person name="Olson B.J.S.C."/>
            <person name="Nozaki H."/>
            <person name="Durand P.M."/>
        </authorList>
    </citation>
    <scope>NUCLEOTIDE SEQUENCE [LARGE SCALE GENOMIC DNA]</scope>
    <source>
        <strain evidence="7 8">NIES-571</strain>
    </source>
</reference>
<dbReference type="FunFam" id="1.10.1070.11:FF:000016">
    <property type="entry name" value="PIK1p Phosphatidylinositol 4-kinase"/>
    <property type="match status" value="1"/>
</dbReference>